<proteinExistence type="predicted"/>
<feature type="domain" description="RXYLT1 N-terminal" evidence="2">
    <location>
        <begin position="252"/>
        <end position="395"/>
    </location>
</feature>
<dbReference type="GO" id="GO:0120053">
    <property type="term" value="F:ribitol beta-1,4-xylosyltransferase activity"/>
    <property type="evidence" value="ECO:0007669"/>
    <property type="project" value="InterPro"/>
</dbReference>
<dbReference type="InterPro" id="IPR057538">
    <property type="entry name" value="RXYLT1_C"/>
</dbReference>
<protein>
    <recommendedName>
        <fullName evidence="5">Transmembrane protein 5</fullName>
    </recommendedName>
</protein>
<dbReference type="InterPro" id="IPR057539">
    <property type="entry name" value="RXYLT1_N"/>
</dbReference>
<sequence length="590" mass="65911">MSELDVLRRLAPETANGTQCLLCPKDSGTVLQYSKRTIYKDFSSSSRMSQRINDVVRLCCELSANQQIKTTVKGSSKGAVAAGGLAFAGGLVGGPLGIAVGGAVGGLLGCWMTSGQFKPLPQIIMELTPVQQQKLYDDIMAIMGEVQWTDMAQLTALVMGNATLQQQVTAALLGYVTKELQAEVITRVHRVVKKITAATSAGGVVAAYIGDEVWNPWEDEQADALSALHKQRGAFRQYQEHIDKNRPKRYKVQIWGKAAIGLYLWEHILEGPLNPTDITAQWREGEIQAGKIDFSFYTGPAVIQGHVPLDTDSVVLVLNGREQQKISYATRWLQHVQTLMQFHAVNRVAVVLLGSERCTNDWISPYLRRHGGFVDLLFLVYDSPWVNDKDVFQWPLGVATYRQFPVVMPNSQMVSSTRPFLCNFLGTVYKNSSRETLMGILKQTGLDKECITTAREKWLPQETVESLRRYKTALAQSELTLCPVGINTECYRIYEACAYGSVPVVEDIVTPGGCSAARSSPLRLLKAAGAPFIFLKDWKELPGLLEKEKGMTQEERTERRRTLLEWYSSFRQQMKDRFTEVLEEAFFKNS</sequence>
<evidence type="ECO:0008006" key="5">
    <source>
        <dbReference type="Google" id="ProtNLM"/>
    </source>
</evidence>
<dbReference type="Pfam" id="PF20721">
    <property type="entry name" value="C19orf12"/>
    <property type="match status" value="1"/>
</dbReference>
<feature type="domain" description="RXYLT1 C-terminal" evidence="1">
    <location>
        <begin position="401"/>
        <end position="587"/>
    </location>
</feature>
<organism evidence="3 4">
    <name type="scientific">Coregonus suidteri</name>
    <dbReference type="NCBI Taxonomy" id="861788"/>
    <lineage>
        <taxon>Eukaryota</taxon>
        <taxon>Metazoa</taxon>
        <taxon>Chordata</taxon>
        <taxon>Craniata</taxon>
        <taxon>Vertebrata</taxon>
        <taxon>Euteleostomi</taxon>
        <taxon>Actinopterygii</taxon>
        <taxon>Neopterygii</taxon>
        <taxon>Teleostei</taxon>
        <taxon>Protacanthopterygii</taxon>
        <taxon>Salmoniformes</taxon>
        <taxon>Salmonidae</taxon>
        <taxon>Coregoninae</taxon>
        <taxon>Coregonus</taxon>
    </lineage>
</organism>
<dbReference type="Pfam" id="PF24785">
    <property type="entry name" value="RXYLT1_C"/>
    <property type="match status" value="1"/>
</dbReference>
<reference evidence="3 4" key="1">
    <citation type="submission" date="2021-04" db="EMBL/GenBank/DDBJ databases">
        <authorList>
            <person name="De Guttry C."/>
            <person name="Zahm M."/>
            <person name="Klopp C."/>
            <person name="Cabau C."/>
            <person name="Louis A."/>
            <person name="Berthelot C."/>
            <person name="Parey E."/>
            <person name="Roest Crollius H."/>
            <person name="Montfort J."/>
            <person name="Robinson-Rechavi M."/>
            <person name="Bucao C."/>
            <person name="Bouchez O."/>
            <person name="Gislard M."/>
            <person name="Lluch J."/>
            <person name="Milhes M."/>
            <person name="Lampietro C."/>
            <person name="Lopez Roques C."/>
            <person name="Donnadieu C."/>
            <person name="Braasch I."/>
            <person name="Desvignes T."/>
            <person name="Postlethwait J."/>
            <person name="Bobe J."/>
            <person name="Wedekind C."/>
            <person name="Guiguen Y."/>
        </authorList>
    </citation>
    <scope>NUCLEOTIDE SEQUENCE [LARGE SCALE GENOMIC DNA]</scope>
    <source>
        <strain evidence="3">Cs_M1</strain>
        <tissue evidence="3">Blood</tissue>
    </source>
</reference>
<evidence type="ECO:0000259" key="1">
    <source>
        <dbReference type="Pfam" id="PF24785"/>
    </source>
</evidence>
<dbReference type="GO" id="GO:0035269">
    <property type="term" value="P:protein O-linked glycosylation via mannose"/>
    <property type="evidence" value="ECO:0007669"/>
    <property type="project" value="InterPro"/>
</dbReference>
<dbReference type="PANTHER" id="PTHR15576:SF1">
    <property type="entry name" value="RIBITOL-5-PHOSPHATE XYLOSYLTRANSFERASE 1"/>
    <property type="match status" value="1"/>
</dbReference>
<dbReference type="PANTHER" id="PTHR15576">
    <property type="entry name" value="RIBITOL-5-PHOSPHATE XYLOSYLTRANSFERASE 1"/>
    <property type="match status" value="1"/>
</dbReference>
<dbReference type="InterPro" id="IPR033369">
    <property type="entry name" value="C19orf12"/>
</dbReference>
<evidence type="ECO:0000259" key="2">
    <source>
        <dbReference type="Pfam" id="PF24786"/>
    </source>
</evidence>
<keyword evidence="4" id="KW-1185">Reference proteome</keyword>
<dbReference type="InterPro" id="IPR055286">
    <property type="entry name" value="RXYLT1-like"/>
</dbReference>
<gene>
    <name evidence="3" type="ORF">J4Q44_G00091150</name>
</gene>
<name>A0AAN8LWE2_9TELE</name>
<dbReference type="CDD" id="cd21099">
    <property type="entry name" value="RXYLT1-like"/>
    <property type="match status" value="1"/>
</dbReference>
<comment type="caution">
    <text evidence="3">The sequence shown here is derived from an EMBL/GenBank/DDBJ whole genome shotgun (WGS) entry which is preliminary data.</text>
</comment>
<dbReference type="GO" id="GO:0005794">
    <property type="term" value="C:Golgi apparatus"/>
    <property type="evidence" value="ECO:0007669"/>
    <property type="project" value="TreeGrafter"/>
</dbReference>
<evidence type="ECO:0000313" key="3">
    <source>
        <dbReference type="EMBL" id="KAK6320008.1"/>
    </source>
</evidence>
<dbReference type="Proteomes" id="UP001356427">
    <property type="component" value="Unassembled WGS sequence"/>
</dbReference>
<dbReference type="AlphaFoldDB" id="A0AAN8LWE2"/>
<evidence type="ECO:0000313" key="4">
    <source>
        <dbReference type="Proteomes" id="UP001356427"/>
    </source>
</evidence>
<accession>A0AAN8LWE2</accession>
<dbReference type="Pfam" id="PF24786">
    <property type="entry name" value="RXYLT1_N"/>
    <property type="match status" value="1"/>
</dbReference>
<dbReference type="EMBL" id="JAGTTL010000007">
    <property type="protein sequence ID" value="KAK6320008.1"/>
    <property type="molecule type" value="Genomic_DNA"/>
</dbReference>